<dbReference type="Pfam" id="PF12697">
    <property type="entry name" value="Abhydrolase_6"/>
    <property type="match status" value="1"/>
</dbReference>
<dbReference type="Gene3D" id="3.40.50.1820">
    <property type="entry name" value="alpha/beta hydrolase"/>
    <property type="match status" value="1"/>
</dbReference>
<organism evidence="2 3">
    <name type="scientific">Sphingobium boeckii</name>
    <dbReference type="NCBI Taxonomy" id="1082345"/>
    <lineage>
        <taxon>Bacteria</taxon>
        <taxon>Pseudomonadati</taxon>
        <taxon>Pseudomonadota</taxon>
        <taxon>Alphaproteobacteria</taxon>
        <taxon>Sphingomonadales</taxon>
        <taxon>Sphingomonadaceae</taxon>
        <taxon>Sphingobium</taxon>
    </lineage>
</organism>
<keyword evidence="3" id="KW-1185">Reference proteome</keyword>
<dbReference type="InterPro" id="IPR000073">
    <property type="entry name" value="AB_hydrolase_1"/>
</dbReference>
<dbReference type="EMBL" id="JACIJC010000004">
    <property type="protein sequence ID" value="MBB5686387.1"/>
    <property type="molecule type" value="Genomic_DNA"/>
</dbReference>
<feature type="domain" description="AB hydrolase-1" evidence="1">
    <location>
        <begin position="54"/>
        <end position="286"/>
    </location>
</feature>
<name>A0A7W9EEP2_9SPHN</name>
<evidence type="ECO:0000313" key="3">
    <source>
        <dbReference type="Proteomes" id="UP000549617"/>
    </source>
</evidence>
<dbReference type="SUPFAM" id="SSF53474">
    <property type="entry name" value="alpha/beta-Hydrolases"/>
    <property type="match status" value="1"/>
</dbReference>
<evidence type="ECO:0000313" key="2">
    <source>
        <dbReference type="EMBL" id="MBB5686387.1"/>
    </source>
</evidence>
<reference evidence="2 3" key="1">
    <citation type="submission" date="2020-08" db="EMBL/GenBank/DDBJ databases">
        <title>Genomic Encyclopedia of Type Strains, Phase IV (KMG-IV): sequencing the most valuable type-strain genomes for metagenomic binning, comparative biology and taxonomic classification.</title>
        <authorList>
            <person name="Goeker M."/>
        </authorList>
    </citation>
    <scope>NUCLEOTIDE SEQUENCE [LARGE SCALE GENOMIC DNA]</scope>
    <source>
        <strain evidence="2 3">DSM 25079</strain>
    </source>
</reference>
<protein>
    <submittedName>
        <fullName evidence="2">Pimeloyl-ACP methyl ester carboxylesterase</fullName>
    </submittedName>
</protein>
<gene>
    <name evidence="2" type="ORF">FHS49_002411</name>
</gene>
<comment type="caution">
    <text evidence="2">The sequence shown here is derived from an EMBL/GenBank/DDBJ whole genome shotgun (WGS) entry which is preliminary data.</text>
</comment>
<dbReference type="PRINTS" id="PR00111">
    <property type="entry name" value="ABHYDROLASE"/>
</dbReference>
<dbReference type="PANTHER" id="PTHR46438">
    <property type="entry name" value="ALPHA/BETA-HYDROLASES SUPERFAMILY PROTEIN"/>
    <property type="match status" value="1"/>
</dbReference>
<accession>A0A7W9EEP2</accession>
<dbReference type="PANTHER" id="PTHR46438:SF11">
    <property type="entry name" value="LIPASE-RELATED"/>
    <property type="match status" value="1"/>
</dbReference>
<dbReference type="RefSeq" id="WP_184018787.1">
    <property type="nucleotide sequence ID" value="NZ_JACIJC010000004.1"/>
</dbReference>
<sequence length="309" mass="34041">MAIGIAGFVLSARNGWLKPDEADVRLRYALPQSMFVDIDGQSIHYVDEGSGDAIILVHGSYGSLLIWNDWAAALSPHYRVIRYDRPPMGLSGTDPEGRYDSDREQALIAKLADKLGVDRFVLAATSSAGEPAAAYAADHPGQVRGLILANIAAGPLAMTPPHYPLWFRSVLWADSWFGGWHPTAFWRGVLEMNFADRSKITPALVQQWTDLNNRAQGMKRQPRPSGYIPFTRTPQDLARIAVPTLLLWSDRDPEVPLETQGKKALAGLGSRDKALLVIQNCGHMMPIECGIASARKARIFMDRLSLKPS</sequence>
<dbReference type="InterPro" id="IPR029058">
    <property type="entry name" value="AB_hydrolase_fold"/>
</dbReference>
<dbReference type="Proteomes" id="UP000549617">
    <property type="component" value="Unassembled WGS sequence"/>
</dbReference>
<proteinExistence type="predicted"/>
<dbReference type="AlphaFoldDB" id="A0A7W9EEP2"/>
<evidence type="ECO:0000259" key="1">
    <source>
        <dbReference type="Pfam" id="PF12697"/>
    </source>
</evidence>